<dbReference type="Gene3D" id="3.40.630.30">
    <property type="match status" value="1"/>
</dbReference>
<organism evidence="2 3">
    <name type="scientific">Burkholderia aenigmatica</name>
    <dbReference type="NCBI Taxonomy" id="2015348"/>
    <lineage>
        <taxon>Bacteria</taxon>
        <taxon>Pseudomonadati</taxon>
        <taxon>Pseudomonadota</taxon>
        <taxon>Betaproteobacteria</taxon>
        <taxon>Burkholderiales</taxon>
        <taxon>Burkholderiaceae</taxon>
        <taxon>Burkholderia</taxon>
        <taxon>Burkholderia cepacia complex</taxon>
    </lineage>
</organism>
<feature type="region of interest" description="Disordered" evidence="1">
    <location>
        <begin position="198"/>
        <end position="226"/>
    </location>
</feature>
<sequence length="354" mass="38420">MLAEVRPDGFTMLDTYRLAFADGLFAVRDGAEIRVAQGDGIGAQLLRAQLGDDGALRLVAYNHRAAPADQRRALLAVLAAAFSDSARHAAIGLDPAAWPAVALDALRASGVLADGGRCMREGWAQQADLWLVGPHLPCATLPMLTDGRRHPRRPPAPRGEVYARDLPALGVRFALRGWQPAEDTERLARWFGEPRVRDGWPGAQPMQPAQSGTDGAQGTAPGTAPGTDPHVIPLVGCFDGEPFAFFEAYWLKEDALAPHVAARDYDRGLRMLVGASRWRGPHCVAGWLPSVVHYLFLDDPRTEAVGCAVPAGHARVADHLARHGFARQRRLALADAQPLWMRALRETFFSGRHV</sequence>
<proteinExistence type="predicted"/>
<dbReference type="AlphaFoldDB" id="A0A6P2KI02"/>
<evidence type="ECO:0000256" key="1">
    <source>
        <dbReference type="SAM" id="MobiDB-lite"/>
    </source>
</evidence>
<dbReference type="PANTHER" id="PTHR31438">
    <property type="entry name" value="LYSINE N-ACYLTRANSFERASE C17G9.06C-RELATED"/>
    <property type="match status" value="1"/>
</dbReference>
<feature type="compositionally biased region" description="Low complexity" evidence="1">
    <location>
        <begin position="212"/>
        <end position="226"/>
    </location>
</feature>
<dbReference type="InterPro" id="IPR016181">
    <property type="entry name" value="Acyl_CoA_acyltransferase"/>
</dbReference>
<evidence type="ECO:0000313" key="2">
    <source>
        <dbReference type="EMBL" id="VWB56321.1"/>
    </source>
</evidence>
<reference evidence="2 3" key="1">
    <citation type="submission" date="2019-09" db="EMBL/GenBank/DDBJ databases">
        <authorList>
            <person name="Depoorter E."/>
        </authorList>
    </citation>
    <scope>NUCLEOTIDE SEQUENCE [LARGE SCALE GENOMIC DNA]</scope>
    <source>
        <strain evidence="2">LMG 13014</strain>
    </source>
</reference>
<name>A0A6P2KI02_9BURK</name>
<dbReference type="Proteomes" id="UP000494261">
    <property type="component" value="Unassembled WGS sequence"/>
</dbReference>
<evidence type="ECO:0000313" key="3">
    <source>
        <dbReference type="Proteomes" id="UP000494261"/>
    </source>
</evidence>
<gene>
    <name evidence="2" type="ORF">BLA13014_02487</name>
</gene>
<dbReference type="EMBL" id="CABVQC010000014">
    <property type="protein sequence ID" value="VWB56321.1"/>
    <property type="molecule type" value="Genomic_DNA"/>
</dbReference>
<dbReference type="PANTHER" id="PTHR31438:SF1">
    <property type="entry name" value="LYSINE N-ACYLTRANSFERASE C17G9.06C-RELATED"/>
    <property type="match status" value="1"/>
</dbReference>
<accession>A0A6P2KI02</accession>
<dbReference type="GO" id="GO:0016410">
    <property type="term" value="F:N-acyltransferase activity"/>
    <property type="evidence" value="ECO:0007669"/>
    <property type="project" value="TreeGrafter"/>
</dbReference>
<dbReference type="RefSeq" id="WP_175022529.1">
    <property type="nucleotide sequence ID" value="NZ_CABVQC010000014.1"/>
</dbReference>
<dbReference type="SUPFAM" id="SSF55729">
    <property type="entry name" value="Acyl-CoA N-acyltransferases (Nat)"/>
    <property type="match status" value="1"/>
</dbReference>
<dbReference type="Pfam" id="PF13523">
    <property type="entry name" value="Acetyltransf_8"/>
    <property type="match status" value="1"/>
</dbReference>
<protein>
    <submittedName>
        <fullName evidence="2">Ornibactin biosynthesis protein</fullName>
    </submittedName>
</protein>